<reference evidence="3 4" key="1">
    <citation type="submission" date="2019-05" db="EMBL/GenBank/DDBJ databases">
        <title>Mycolicibacterium sphagni ENV482 genome assembly.</title>
        <authorList>
            <person name="Chen W."/>
            <person name="Faulkner N.W."/>
            <person name="Hyman M.R."/>
        </authorList>
    </citation>
    <scope>NUCLEOTIDE SEQUENCE [LARGE SCALE GENOMIC DNA]</scope>
    <source>
        <strain evidence="3 4">ENV482</strain>
    </source>
</reference>
<evidence type="ECO:0000256" key="2">
    <source>
        <dbReference type="SAM" id="Phobius"/>
    </source>
</evidence>
<feature type="region of interest" description="Disordered" evidence="1">
    <location>
        <begin position="156"/>
        <end position="180"/>
    </location>
</feature>
<gene>
    <name evidence="3" type="ORF">FEG63_07715</name>
</gene>
<evidence type="ECO:0000256" key="1">
    <source>
        <dbReference type="SAM" id="MobiDB-lite"/>
    </source>
</evidence>
<keyword evidence="2" id="KW-0812">Transmembrane</keyword>
<feature type="transmembrane region" description="Helical" evidence="2">
    <location>
        <begin position="20"/>
        <end position="42"/>
    </location>
</feature>
<keyword evidence="2" id="KW-1133">Transmembrane helix</keyword>
<comment type="caution">
    <text evidence="3">The sequence shown here is derived from an EMBL/GenBank/DDBJ whole genome shotgun (WGS) entry which is preliminary data.</text>
</comment>
<organism evidence="3 4">
    <name type="scientific">Mycolicibacterium sphagni</name>
    <dbReference type="NCBI Taxonomy" id="1786"/>
    <lineage>
        <taxon>Bacteria</taxon>
        <taxon>Bacillati</taxon>
        <taxon>Actinomycetota</taxon>
        <taxon>Actinomycetes</taxon>
        <taxon>Mycobacteriales</taxon>
        <taxon>Mycobacteriaceae</taxon>
        <taxon>Mycolicibacterium</taxon>
    </lineage>
</organism>
<dbReference type="EMBL" id="VBSB01000005">
    <property type="protein sequence ID" value="NTY59439.1"/>
    <property type="molecule type" value="Genomic_DNA"/>
</dbReference>
<protein>
    <submittedName>
        <fullName evidence="3">Uncharacterized protein</fullName>
    </submittedName>
</protein>
<accession>A0ABX2JP47</accession>
<evidence type="ECO:0000313" key="4">
    <source>
        <dbReference type="Proteomes" id="UP000708347"/>
    </source>
</evidence>
<proteinExistence type="predicted"/>
<name>A0ABX2JP47_9MYCO</name>
<evidence type="ECO:0000313" key="3">
    <source>
        <dbReference type="EMBL" id="NTY59439.1"/>
    </source>
</evidence>
<dbReference type="Proteomes" id="UP000708347">
    <property type="component" value="Unassembled WGS sequence"/>
</dbReference>
<keyword evidence="2" id="KW-0472">Membrane</keyword>
<sequence length="180" mass="18435">MAFSSAVIGSALADAVLPALVFTAVIWAVLLAAGVSVVLSVVDSVSVVPVVASEAVLSVVEVEVEVEVDDDAVALLDVRRDRASERVEEPVLDAVDDATVFFDVVVDLLMVSSAAADDGAFGPRAVWPVVFLADPELDVAELPELEAELLSESSALATATTGPASDNPSARAAIPALAPR</sequence>
<keyword evidence="4" id="KW-1185">Reference proteome</keyword>